<organism evidence="1 2">
    <name type="scientific">Nakaseomyces bracarensis</name>
    <dbReference type="NCBI Taxonomy" id="273131"/>
    <lineage>
        <taxon>Eukaryota</taxon>
        <taxon>Fungi</taxon>
        <taxon>Dikarya</taxon>
        <taxon>Ascomycota</taxon>
        <taxon>Saccharomycotina</taxon>
        <taxon>Saccharomycetes</taxon>
        <taxon>Saccharomycetales</taxon>
        <taxon>Saccharomycetaceae</taxon>
        <taxon>Nakaseomyces</taxon>
    </lineage>
</organism>
<gene>
    <name evidence="1" type="ORF">RNJ44_04725</name>
</gene>
<protein>
    <submittedName>
        <fullName evidence="1">Uncharacterized protein</fullName>
    </submittedName>
</protein>
<reference evidence="1 2" key="1">
    <citation type="submission" date="2024-05" db="EMBL/GenBank/DDBJ databases">
        <title>Long read based assembly of the Candida bracarensis genome reveals expanded adhesin content.</title>
        <authorList>
            <person name="Marcet-Houben M."/>
            <person name="Ksiezopolska E."/>
            <person name="Gabaldon T."/>
        </authorList>
    </citation>
    <scope>NUCLEOTIDE SEQUENCE [LARGE SCALE GENOMIC DNA]</scope>
    <source>
        <strain evidence="1 2">CBM6</strain>
    </source>
</reference>
<keyword evidence="2" id="KW-1185">Reference proteome</keyword>
<name>A0ABR4NVQ5_9SACH</name>
<accession>A0ABR4NVQ5</accession>
<dbReference type="EMBL" id="JBEVYD010000005">
    <property type="protein sequence ID" value="KAL3232809.1"/>
    <property type="molecule type" value="Genomic_DNA"/>
</dbReference>
<dbReference type="Proteomes" id="UP001623330">
    <property type="component" value="Unassembled WGS sequence"/>
</dbReference>
<evidence type="ECO:0000313" key="2">
    <source>
        <dbReference type="Proteomes" id="UP001623330"/>
    </source>
</evidence>
<evidence type="ECO:0000313" key="1">
    <source>
        <dbReference type="EMBL" id="KAL3232809.1"/>
    </source>
</evidence>
<comment type="caution">
    <text evidence="1">The sequence shown here is derived from an EMBL/GenBank/DDBJ whole genome shotgun (WGS) entry which is preliminary data.</text>
</comment>
<sequence>MSYCFRSYTGPKKNLTISSKTRHFDNNNYVLEVLDIISATNFLIEITENYYLVQELSINFNKIHELVLKNYLELDQKEIITTNKENSENSNILGYLLLSRKSNEQLPNFPSLFYGSIMLVSTQWLLATTVKQVLVFLDDL</sequence>
<proteinExistence type="predicted"/>